<dbReference type="EMBL" id="ATGI01000018">
    <property type="protein sequence ID" value="EPF74502.1"/>
    <property type="molecule type" value="Genomic_DNA"/>
</dbReference>
<evidence type="ECO:0000313" key="5">
    <source>
        <dbReference type="Proteomes" id="UP000014568"/>
    </source>
</evidence>
<reference evidence="4 5" key="1">
    <citation type="submission" date="2013-06" db="EMBL/GenBank/DDBJ databases">
        <title>The Genome Sequence of Acinetobacter rudis CIP 110305.</title>
        <authorList>
            <consortium name="The Broad Institute Genome Sequencing Platform"/>
            <consortium name="The Broad Institute Genome Sequencing Center for Infectious Disease"/>
            <person name="Cerqueira G."/>
            <person name="Feldgarden M."/>
            <person name="Courvalin P."/>
            <person name="Perichon B."/>
            <person name="Grillot-Courvalin C."/>
            <person name="Clermont D."/>
            <person name="Rocha E."/>
            <person name="Yoon E.-J."/>
            <person name="Nemec A."/>
            <person name="Young S.K."/>
            <person name="Zeng Q."/>
            <person name="Gargeya S."/>
            <person name="Fitzgerald M."/>
            <person name="Abouelleil A."/>
            <person name="Alvarado L."/>
            <person name="Berlin A.M."/>
            <person name="Chapman S.B."/>
            <person name="Dewar J."/>
            <person name="Goldberg J."/>
            <person name="Griggs A."/>
            <person name="Gujja S."/>
            <person name="Hansen M."/>
            <person name="Howarth C."/>
            <person name="Imamovic A."/>
            <person name="Larimer J."/>
            <person name="McCowan C."/>
            <person name="Murphy C."/>
            <person name="Pearson M."/>
            <person name="Priest M."/>
            <person name="Roberts A."/>
            <person name="Saif S."/>
            <person name="Shea T."/>
            <person name="Sykes S."/>
            <person name="Wortman J."/>
            <person name="Nusbaum C."/>
            <person name="Birren B."/>
        </authorList>
    </citation>
    <scope>NUCLEOTIDE SEQUENCE [LARGE SCALE GENOMIC DNA]</scope>
    <source>
        <strain evidence="4 5">CIP 110305</strain>
    </source>
</reference>
<organism evidence="4 5">
    <name type="scientific">Acinetobacter rudis CIP 110305</name>
    <dbReference type="NCBI Taxonomy" id="421052"/>
    <lineage>
        <taxon>Bacteria</taxon>
        <taxon>Pseudomonadati</taxon>
        <taxon>Pseudomonadota</taxon>
        <taxon>Gammaproteobacteria</taxon>
        <taxon>Moraxellales</taxon>
        <taxon>Moraxellaceae</taxon>
        <taxon>Acinetobacter</taxon>
    </lineage>
</organism>
<dbReference type="PANTHER" id="PTHR43479:SF11">
    <property type="entry name" value="ACREF_ENVCD OPERON REPRESSOR-RELATED"/>
    <property type="match status" value="1"/>
</dbReference>
<dbReference type="RefSeq" id="WP_016655949.1">
    <property type="nucleotide sequence ID" value="NZ_KE340352.1"/>
</dbReference>
<dbReference type="Proteomes" id="UP000014568">
    <property type="component" value="Unassembled WGS sequence"/>
</dbReference>
<dbReference type="InterPro" id="IPR009057">
    <property type="entry name" value="Homeodomain-like_sf"/>
</dbReference>
<dbReference type="InterPro" id="IPR001647">
    <property type="entry name" value="HTH_TetR"/>
</dbReference>
<dbReference type="InterPro" id="IPR036271">
    <property type="entry name" value="Tet_transcr_reg_TetR-rel_C_sf"/>
</dbReference>
<dbReference type="STRING" id="632955.GCA_000829675_00171"/>
<evidence type="ECO:0000259" key="3">
    <source>
        <dbReference type="PROSITE" id="PS50977"/>
    </source>
</evidence>
<name>S3N3X3_9GAMM</name>
<dbReference type="PATRIC" id="fig|421052.3.peg.1499"/>
<dbReference type="PROSITE" id="PS50977">
    <property type="entry name" value="HTH_TETR_2"/>
    <property type="match status" value="1"/>
</dbReference>
<gene>
    <name evidence="4" type="ORF">F945_01541</name>
</gene>
<dbReference type="Gene3D" id="1.10.357.10">
    <property type="entry name" value="Tetracycline Repressor, domain 2"/>
    <property type="match status" value="1"/>
</dbReference>
<evidence type="ECO:0000313" key="4">
    <source>
        <dbReference type="EMBL" id="EPF74502.1"/>
    </source>
</evidence>
<feature type="domain" description="HTH tetR-type" evidence="3">
    <location>
        <begin position="29"/>
        <end position="89"/>
    </location>
</feature>
<accession>S3N3X3</accession>
<evidence type="ECO:0000256" key="2">
    <source>
        <dbReference type="PROSITE-ProRule" id="PRU00335"/>
    </source>
</evidence>
<dbReference type="Pfam" id="PF00440">
    <property type="entry name" value="TetR_N"/>
    <property type="match status" value="1"/>
</dbReference>
<feature type="DNA-binding region" description="H-T-H motif" evidence="2">
    <location>
        <begin position="52"/>
        <end position="71"/>
    </location>
</feature>
<dbReference type="PANTHER" id="PTHR43479">
    <property type="entry name" value="ACREF/ENVCD OPERON REPRESSOR-RELATED"/>
    <property type="match status" value="1"/>
</dbReference>
<evidence type="ECO:0000256" key="1">
    <source>
        <dbReference type="ARBA" id="ARBA00023125"/>
    </source>
</evidence>
<dbReference type="GO" id="GO:0003677">
    <property type="term" value="F:DNA binding"/>
    <property type="evidence" value="ECO:0007669"/>
    <property type="project" value="UniProtKB-UniRule"/>
</dbReference>
<comment type="caution">
    <text evidence="4">The sequence shown here is derived from an EMBL/GenBank/DDBJ whole genome shotgun (WGS) entry which is preliminary data.</text>
</comment>
<proteinExistence type="predicted"/>
<dbReference type="SUPFAM" id="SSF48498">
    <property type="entry name" value="Tetracyclin repressor-like, C-terminal domain"/>
    <property type="match status" value="1"/>
</dbReference>
<sequence length="231" mass="26912">MNQQNIYKSGQPIQVEHIFQGKKQQIRVIESDNKMVEQTIILLSDGGISAVTLEAVGVRAGYSRGLVSRHYGSKDGLFIRVFKYLEDWIEANCSHATQNIQGLDAINAFILDISNNINLHAEKYRAYFCLWFYGLESKGELNQYLMHVRNLREQKHLKWLKQAQKLKQLSRKSDLSMLADFVMTSIIGLIHKWMFDMGFNIELRLKQLVNIQLRTMFSNSHLFYSVNYWGE</sequence>
<dbReference type="eggNOG" id="COG1309">
    <property type="taxonomic scope" value="Bacteria"/>
</dbReference>
<keyword evidence="1 2" id="KW-0238">DNA-binding</keyword>
<dbReference type="SUPFAM" id="SSF46689">
    <property type="entry name" value="Homeodomain-like"/>
    <property type="match status" value="1"/>
</dbReference>
<dbReference type="InterPro" id="IPR050624">
    <property type="entry name" value="HTH-type_Tx_Regulator"/>
</dbReference>
<dbReference type="HOGENOM" id="CLU_069356_44_2_6"/>
<dbReference type="AlphaFoldDB" id="S3N3X3"/>
<protein>
    <recommendedName>
        <fullName evidence="3">HTH tetR-type domain-containing protein</fullName>
    </recommendedName>
</protein>
<keyword evidence="5" id="KW-1185">Reference proteome</keyword>